<comment type="cofactor">
    <cofactor evidence="1">
        <name>Mg(2+)</name>
        <dbReference type="ChEBI" id="CHEBI:18420"/>
    </cofactor>
</comment>
<dbReference type="EC" id="4.1.99.12" evidence="4"/>
<dbReference type="FunFam" id="3.90.870.10:FF:000002">
    <property type="entry name" value="3,4-dihydroxy-2-butanone 4-phosphate synthase"/>
    <property type="match status" value="1"/>
</dbReference>
<comment type="caution">
    <text evidence="15">The sequence shown here is derived from an EMBL/GenBank/DDBJ whole genome shotgun (WGS) entry which is preliminary data.</text>
</comment>
<accession>A0A0F4YY85</accession>
<dbReference type="Gene3D" id="3.90.870.10">
    <property type="entry name" value="DHBP synthase"/>
    <property type="match status" value="1"/>
</dbReference>
<gene>
    <name evidence="15" type="ORF">T310_2949</name>
</gene>
<reference evidence="15 16" key="1">
    <citation type="submission" date="2015-04" db="EMBL/GenBank/DDBJ databases">
        <authorList>
            <person name="Heijne W.H."/>
            <person name="Fedorova N.D."/>
            <person name="Nierman W.C."/>
            <person name="Vollebregt A.W."/>
            <person name="Zhao Z."/>
            <person name="Wu L."/>
            <person name="Kumar M."/>
            <person name="Stam H."/>
            <person name="van den Berg M.A."/>
            <person name="Pel H.J."/>
        </authorList>
    </citation>
    <scope>NUCLEOTIDE SEQUENCE [LARGE SCALE GENOMIC DNA]</scope>
    <source>
        <strain evidence="15 16">CBS 393.64</strain>
    </source>
</reference>
<feature type="compositionally biased region" description="Low complexity" evidence="13">
    <location>
        <begin position="543"/>
        <end position="555"/>
    </location>
</feature>
<evidence type="ECO:0000256" key="12">
    <source>
        <dbReference type="ARBA" id="ARBA00060730"/>
    </source>
</evidence>
<dbReference type="SMART" id="SM00256">
    <property type="entry name" value="FBOX"/>
    <property type="match status" value="1"/>
</dbReference>
<comment type="subunit">
    <text evidence="3">Homodimer.</text>
</comment>
<dbReference type="Pfam" id="PF12937">
    <property type="entry name" value="F-box-like"/>
    <property type="match status" value="1"/>
</dbReference>
<dbReference type="PROSITE" id="PS50181">
    <property type="entry name" value="FBOX"/>
    <property type="match status" value="1"/>
</dbReference>
<evidence type="ECO:0000256" key="6">
    <source>
        <dbReference type="ARBA" id="ARBA00022619"/>
    </source>
</evidence>
<keyword evidence="16" id="KW-1185">Reference proteome</keyword>
<comment type="pathway">
    <text evidence="2">Cofactor biosynthesis; riboflavin biosynthesis; 2-hydroxy-3-oxobutyl phosphate from D-ribulose 5-phosphate: step 1/1.</text>
</comment>
<dbReference type="PANTHER" id="PTHR13252">
    <property type="entry name" value="F-BOX ONLY PROTEIN 28"/>
    <property type="match status" value="1"/>
</dbReference>
<evidence type="ECO:0000256" key="2">
    <source>
        <dbReference type="ARBA" id="ARBA00004904"/>
    </source>
</evidence>
<dbReference type="InterPro" id="IPR017945">
    <property type="entry name" value="DHBP_synth_RibB-like_a/b_dom"/>
</dbReference>
<dbReference type="GeneID" id="25315300"/>
<evidence type="ECO:0000256" key="1">
    <source>
        <dbReference type="ARBA" id="ARBA00001946"/>
    </source>
</evidence>
<dbReference type="InterPro" id="IPR036047">
    <property type="entry name" value="F-box-like_dom_sf"/>
</dbReference>
<keyword evidence="6" id="KW-0686">Riboflavin biosynthesis</keyword>
<evidence type="ECO:0000256" key="7">
    <source>
        <dbReference type="ARBA" id="ARBA00022723"/>
    </source>
</evidence>
<keyword evidence="10" id="KW-0464">Manganese</keyword>
<sequence length="889" mass="97960">MDKLPVEILTKIIDYLSPKEQVKLQLVSRRFFTLSRDNNLWRLHCYEGSWRASENAFSNGRASGSLPVSSVASLSSLGPGTLRDLIQPRVESINRAADESGDSQNASHRPSLGERYRAAAEWDPSYETEDVDWYSEYIARHGPISFSWLQQPSVATGRSTNGHSSDVKGVGLLRDWSSAREDKVVAPLEDGSVCIWDLNHSRTSTSQTTKGKVAGVSSPGILFADLSGRSEKSSAQSSSSEFLNVVEGVSVDSIRKRAYIAVGNILNEVDLETLQVISQERYAWPIFALSQETDYSVPLTLATSQSLQIYDSRLPMREEEAEIGLRCEKEPVQFLPNSNLYSHPDCHVLQLQPNGQPPHQIRSPDPLEKGANYAPLFQPSPLSILHPPTPHVNTILLAGRFPSILCYDRRSFPRLQNAVHSGARLCGLASVPAPNFPVPSDSHWSSTHTIVACGEYNGRGSLELYKLSFSGSDPQEESASSSFNQSTVYQNRQSAASSKLLSVASHGVRIVFSDAGGNIKWVERDGRTEVRRWNINTDRKRSAAASVDGSSDANSPSGMFLSSDTGGSSDVARKILPTDANLTGDELLIWTGERIGRLRFSHDGDAESEEEEEDEGDKEERRREQEYSRMIRRALERQADEGSKLSFCTRKRHAEVMPAVMDKGLQFDPIEDAVAAFKNGEFVIVLDSQDRENEGDLIIAADSVTEAKMAFMVRYSSGYICAPILPDLADRLSLPQMVVDNTDPNRTAYTISIDSNDPSVTTGISAHDRALTCRQLADPNVRAEHFRRPGHILPLRARVGGVRERRGHTEAAIDFCRLAGKPPAGVIGELVEEGDLVEGVAELRGNTGMMRRDACLKFGKRFGLKVCTIEDLVAYLEKTDPVVVTNGKH</sequence>
<dbReference type="UniPathway" id="UPA00275"/>
<feature type="region of interest" description="Disordered" evidence="13">
    <location>
        <begin position="601"/>
        <end position="626"/>
    </location>
</feature>
<dbReference type="GO" id="GO:0000209">
    <property type="term" value="P:protein polyubiquitination"/>
    <property type="evidence" value="ECO:0007669"/>
    <property type="project" value="TreeGrafter"/>
</dbReference>
<dbReference type="Pfam" id="PF00926">
    <property type="entry name" value="DHBP_synthase"/>
    <property type="match status" value="1"/>
</dbReference>
<keyword evidence="9" id="KW-0318">Glutathionylation</keyword>
<dbReference type="SUPFAM" id="SSF81383">
    <property type="entry name" value="F-box domain"/>
    <property type="match status" value="1"/>
</dbReference>
<evidence type="ECO:0000256" key="3">
    <source>
        <dbReference type="ARBA" id="ARBA00011738"/>
    </source>
</evidence>
<evidence type="ECO:0000313" key="15">
    <source>
        <dbReference type="EMBL" id="KKA23070.1"/>
    </source>
</evidence>
<dbReference type="EMBL" id="LASV01000112">
    <property type="protein sequence ID" value="KKA23070.1"/>
    <property type="molecule type" value="Genomic_DNA"/>
</dbReference>
<protein>
    <recommendedName>
        <fullName evidence="5">3,4-dihydroxy-2-butanone 4-phosphate synthase</fullName>
        <ecNumber evidence="4">4.1.99.12</ecNumber>
    </recommendedName>
</protein>
<feature type="compositionally biased region" description="Acidic residues" evidence="13">
    <location>
        <begin position="606"/>
        <end position="617"/>
    </location>
</feature>
<name>A0A0F4YY85_RASE3</name>
<dbReference type="PANTHER" id="PTHR13252:SF9">
    <property type="entry name" value="F-BOX ONLY PROTEIN 28"/>
    <property type="match status" value="1"/>
</dbReference>
<keyword evidence="11" id="KW-0456">Lyase</keyword>
<proteinExistence type="inferred from homology"/>
<dbReference type="OrthoDB" id="539158at2759"/>
<dbReference type="RefSeq" id="XP_013329682.1">
    <property type="nucleotide sequence ID" value="XM_013474228.1"/>
</dbReference>
<keyword evidence="7" id="KW-0479">Metal-binding</keyword>
<feature type="compositionally biased region" description="Polar residues" evidence="13">
    <location>
        <begin position="556"/>
        <end position="568"/>
    </location>
</feature>
<dbReference type="SUPFAM" id="SSF55821">
    <property type="entry name" value="YrdC/RibB"/>
    <property type="match status" value="1"/>
</dbReference>
<feature type="domain" description="F-box" evidence="14">
    <location>
        <begin position="1"/>
        <end position="44"/>
    </location>
</feature>
<dbReference type="GO" id="GO:0009231">
    <property type="term" value="P:riboflavin biosynthetic process"/>
    <property type="evidence" value="ECO:0007669"/>
    <property type="project" value="UniProtKB-UniPathway"/>
</dbReference>
<dbReference type="AlphaFoldDB" id="A0A0F4YY85"/>
<keyword evidence="8" id="KW-0460">Magnesium</keyword>
<dbReference type="InterPro" id="IPR000422">
    <property type="entry name" value="DHBP_synthase_RibB"/>
</dbReference>
<dbReference type="GO" id="GO:0046872">
    <property type="term" value="F:metal ion binding"/>
    <property type="evidence" value="ECO:0007669"/>
    <property type="project" value="UniProtKB-KW"/>
</dbReference>
<dbReference type="Gene3D" id="1.20.1280.50">
    <property type="match status" value="1"/>
</dbReference>
<evidence type="ECO:0000259" key="14">
    <source>
        <dbReference type="PROSITE" id="PS50181"/>
    </source>
</evidence>
<evidence type="ECO:0000256" key="8">
    <source>
        <dbReference type="ARBA" id="ARBA00022842"/>
    </source>
</evidence>
<comment type="similarity">
    <text evidence="12">Belongs to the DHBP synthase family.</text>
</comment>
<dbReference type="GO" id="GO:0008686">
    <property type="term" value="F:3,4-dihydroxy-2-butanone-4-phosphate synthase activity"/>
    <property type="evidence" value="ECO:0007669"/>
    <property type="project" value="UniProtKB-EC"/>
</dbReference>
<evidence type="ECO:0000313" key="16">
    <source>
        <dbReference type="Proteomes" id="UP000053958"/>
    </source>
</evidence>
<dbReference type="Proteomes" id="UP000053958">
    <property type="component" value="Unassembled WGS sequence"/>
</dbReference>
<organism evidence="15 16">
    <name type="scientific">Rasamsonia emersonii (strain ATCC 16479 / CBS 393.64 / IMI 116815)</name>
    <dbReference type="NCBI Taxonomy" id="1408163"/>
    <lineage>
        <taxon>Eukaryota</taxon>
        <taxon>Fungi</taxon>
        <taxon>Dikarya</taxon>
        <taxon>Ascomycota</taxon>
        <taxon>Pezizomycotina</taxon>
        <taxon>Eurotiomycetes</taxon>
        <taxon>Eurotiomycetidae</taxon>
        <taxon>Eurotiales</taxon>
        <taxon>Trichocomaceae</taxon>
        <taxon>Rasamsonia</taxon>
    </lineage>
</organism>
<evidence type="ECO:0000256" key="10">
    <source>
        <dbReference type="ARBA" id="ARBA00023211"/>
    </source>
</evidence>
<dbReference type="NCBIfam" id="TIGR00506">
    <property type="entry name" value="ribB"/>
    <property type="match status" value="1"/>
</dbReference>
<dbReference type="GO" id="GO:0005829">
    <property type="term" value="C:cytosol"/>
    <property type="evidence" value="ECO:0007669"/>
    <property type="project" value="UniProtKB-ARBA"/>
</dbReference>
<dbReference type="InterPro" id="IPR001810">
    <property type="entry name" value="F-box_dom"/>
</dbReference>
<evidence type="ECO:0000256" key="11">
    <source>
        <dbReference type="ARBA" id="ARBA00023239"/>
    </source>
</evidence>
<feature type="region of interest" description="Disordered" evidence="13">
    <location>
        <begin position="538"/>
        <end position="568"/>
    </location>
</feature>
<dbReference type="InterPro" id="IPR039719">
    <property type="entry name" value="FBXO28"/>
</dbReference>
<evidence type="ECO:0000256" key="5">
    <source>
        <dbReference type="ARBA" id="ARBA00018836"/>
    </source>
</evidence>
<evidence type="ECO:0000256" key="13">
    <source>
        <dbReference type="SAM" id="MobiDB-lite"/>
    </source>
</evidence>
<dbReference type="STRING" id="1408163.A0A0F4YY85"/>
<evidence type="ECO:0000256" key="4">
    <source>
        <dbReference type="ARBA" id="ARBA00012153"/>
    </source>
</evidence>
<evidence type="ECO:0000256" key="9">
    <source>
        <dbReference type="ARBA" id="ARBA00023206"/>
    </source>
</evidence>